<feature type="transmembrane region" description="Helical" evidence="1">
    <location>
        <begin position="131"/>
        <end position="161"/>
    </location>
</feature>
<evidence type="ECO:0000313" key="3">
    <source>
        <dbReference type="Proteomes" id="UP000029391"/>
    </source>
</evidence>
<dbReference type="AlphaFoldDB" id="A0A091B6N9"/>
<dbReference type="EMBL" id="AWXU01000066">
    <property type="protein sequence ID" value="KFN47391.1"/>
    <property type="molecule type" value="Genomic_DNA"/>
</dbReference>
<dbReference type="PANTHER" id="PTHR39165:SF1">
    <property type="entry name" value="DUF456 DOMAIN-CONTAINING PROTEIN"/>
    <property type="match status" value="1"/>
</dbReference>
<dbReference type="PANTHER" id="PTHR39165">
    <property type="entry name" value="IG HYPOTHETICAL 17883"/>
    <property type="match status" value="1"/>
</dbReference>
<name>A0A091B6N9_9GAMM</name>
<sequence length="162" mass="16482">MDTGLIWNLVAILLVVIGLLGTLLPVLPGLPVLWAGLLLAAWNDGFARVGAGTITALTVLLLVAIAVDVLAGYYGARRAGASAKAQWGAAIGALAGLFFGLPGLLLGPWLGAVGGEVVHGTDWRAATKIGFGTWLGLAVGVVLKLAIAVAMLAVFAFAMWVL</sequence>
<accession>A0A091B6N9</accession>
<dbReference type="eggNOG" id="COG2839">
    <property type="taxonomic scope" value="Bacteria"/>
</dbReference>
<feature type="transmembrane region" description="Helical" evidence="1">
    <location>
        <begin position="7"/>
        <end position="34"/>
    </location>
</feature>
<keyword evidence="3" id="KW-1185">Reference proteome</keyword>
<comment type="caution">
    <text evidence="2">The sequence shown here is derived from an EMBL/GenBank/DDBJ whole genome shotgun (WGS) entry which is preliminary data.</text>
</comment>
<dbReference type="Proteomes" id="UP000029391">
    <property type="component" value="Unassembled WGS sequence"/>
</dbReference>
<proteinExistence type="predicted"/>
<keyword evidence="1" id="KW-0812">Transmembrane</keyword>
<evidence type="ECO:0000256" key="1">
    <source>
        <dbReference type="SAM" id="Phobius"/>
    </source>
</evidence>
<protein>
    <recommendedName>
        <fullName evidence="4">DUF456 domain-containing protein</fullName>
    </recommendedName>
</protein>
<dbReference type="Pfam" id="PF04306">
    <property type="entry name" value="DUF456"/>
    <property type="match status" value="1"/>
</dbReference>
<keyword evidence="1" id="KW-1133">Transmembrane helix</keyword>
<dbReference type="InterPro" id="IPR007403">
    <property type="entry name" value="DUF456"/>
</dbReference>
<dbReference type="RefSeq" id="WP_026816023.1">
    <property type="nucleotide sequence ID" value="NZ_AUFF01000001.1"/>
</dbReference>
<gene>
    <name evidence="2" type="ORF">P873_01750</name>
</gene>
<dbReference type="STRING" id="1121013.GCA_000426365_00510"/>
<feature type="transmembrane region" description="Helical" evidence="1">
    <location>
        <begin position="87"/>
        <end position="111"/>
    </location>
</feature>
<feature type="transmembrane region" description="Helical" evidence="1">
    <location>
        <begin position="54"/>
        <end position="75"/>
    </location>
</feature>
<evidence type="ECO:0000313" key="2">
    <source>
        <dbReference type="EMBL" id="KFN47391.1"/>
    </source>
</evidence>
<organism evidence="2 3">
    <name type="scientific">Arenimonas composti TR7-09 = DSM 18010</name>
    <dbReference type="NCBI Taxonomy" id="1121013"/>
    <lineage>
        <taxon>Bacteria</taxon>
        <taxon>Pseudomonadati</taxon>
        <taxon>Pseudomonadota</taxon>
        <taxon>Gammaproteobacteria</taxon>
        <taxon>Lysobacterales</taxon>
        <taxon>Lysobacteraceae</taxon>
        <taxon>Arenimonas</taxon>
    </lineage>
</organism>
<keyword evidence="1" id="KW-0472">Membrane</keyword>
<reference evidence="2 3" key="1">
    <citation type="submission" date="2013-09" db="EMBL/GenBank/DDBJ databases">
        <title>Genome sequencing of Arenimonas composti.</title>
        <authorList>
            <person name="Chen F."/>
            <person name="Wang G."/>
        </authorList>
    </citation>
    <scope>NUCLEOTIDE SEQUENCE [LARGE SCALE GENOMIC DNA]</scope>
    <source>
        <strain evidence="2 3">TR7-09</strain>
    </source>
</reference>
<evidence type="ECO:0008006" key="4">
    <source>
        <dbReference type="Google" id="ProtNLM"/>
    </source>
</evidence>